<dbReference type="SUPFAM" id="SSF54631">
    <property type="entry name" value="CBS-domain pair"/>
    <property type="match status" value="1"/>
</dbReference>
<accession>A0A6S6T4V0</accession>
<dbReference type="InterPro" id="IPR000644">
    <property type="entry name" value="CBS_dom"/>
</dbReference>
<keyword evidence="3" id="KW-0808">Transferase</keyword>
<feature type="domain" description="CBS" evidence="2">
    <location>
        <begin position="5"/>
        <end position="61"/>
    </location>
</feature>
<name>A0A6S6T4V0_9BACT</name>
<dbReference type="PANTHER" id="PTHR22572">
    <property type="entry name" value="SUGAR-1-PHOSPHATE GUANYL TRANSFERASE"/>
    <property type="match status" value="1"/>
</dbReference>
<dbReference type="Gene3D" id="3.10.580.10">
    <property type="entry name" value="CBS-domain"/>
    <property type="match status" value="1"/>
</dbReference>
<dbReference type="Pfam" id="PF00571">
    <property type="entry name" value="CBS"/>
    <property type="match status" value="2"/>
</dbReference>
<dbReference type="InterPro" id="IPR050486">
    <property type="entry name" value="Mannose-1P_guanyltransferase"/>
</dbReference>
<dbReference type="EMBL" id="CACVAU010000033">
    <property type="protein sequence ID" value="CAA6810143.1"/>
    <property type="molecule type" value="Genomic_DNA"/>
</dbReference>
<dbReference type="InterPro" id="IPR029044">
    <property type="entry name" value="Nucleotide-diphossugar_trans"/>
</dbReference>
<dbReference type="CDD" id="cd06426">
    <property type="entry name" value="NTP_transferase_like_2"/>
    <property type="match status" value="1"/>
</dbReference>
<dbReference type="InterPro" id="IPR005835">
    <property type="entry name" value="NTP_transferase_dom"/>
</dbReference>
<dbReference type="InterPro" id="IPR046342">
    <property type="entry name" value="CBS_dom_sf"/>
</dbReference>
<dbReference type="Gene3D" id="3.90.550.10">
    <property type="entry name" value="Spore Coat Polysaccharide Biosynthesis Protein SpsA, Chain A"/>
    <property type="match status" value="1"/>
</dbReference>
<gene>
    <name evidence="3" type="ORF">HELGO_WM13965</name>
</gene>
<reference evidence="3" key="1">
    <citation type="submission" date="2020-01" db="EMBL/GenBank/DDBJ databases">
        <authorList>
            <person name="Meier V. D."/>
            <person name="Meier V D."/>
        </authorList>
    </citation>
    <scope>NUCLEOTIDE SEQUENCE</scope>
    <source>
        <strain evidence="3">HLG_WM_MAG_05</strain>
    </source>
</reference>
<sequence length="360" mass="41580">MISTINKKYQNIIDLETTVINALKVMNNTSINLLVIINEQKFMGLVSIGDIRRAILNNIDLNTTYVKDILRKDILVANTKDSMEEIKEMMLEQRIVCMPVVDNKNNLQAIHYWDEIFSEKKVLENIDVDVVIMAGGFGTRLKPITNIIPKPLIPVGEKPIIEIIIDNFMKHNVSSFYISVNYKAKMIQDYLQEKESQACQLTYFIEDQPLGTIGSLYLIKKQLTKPVFVSNCDIIIEEDYYDIYKYHRENNNDITVVSAIKHVEIPYGVMETEKGGNLISMTEKPEYTFQINTGMYILEPHVIQNIPDNEFYHITELIEETNKKGKVGVFPIPEKSWHDIGQWKEYTNTLAKYSQTPINL</sequence>
<protein>
    <submittedName>
        <fullName evidence="3">D-glycero-D-manno-heptose 1-phosphate guanosyltransferase</fullName>
    </submittedName>
</protein>
<dbReference type="Pfam" id="PF00483">
    <property type="entry name" value="NTP_transferase"/>
    <property type="match status" value="1"/>
</dbReference>
<dbReference type="GO" id="GO:0016740">
    <property type="term" value="F:transferase activity"/>
    <property type="evidence" value="ECO:0007669"/>
    <property type="project" value="UniProtKB-KW"/>
</dbReference>
<evidence type="ECO:0000313" key="3">
    <source>
        <dbReference type="EMBL" id="CAA6810143.1"/>
    </source>
</evidence>
<evidence type="ECO:0000256" key="1">
    <source>
        <dbReference type="PROSITE-ProRule" id="PRU00703"/>
    </source>
</evidence>
<proteinExistence type="predicted"/>
<keyword evidence="1" id="KW-0129">CBS domain</keyword>
<dbReference type="SUPFAM" id="SSF53448">
    <property type="entry name" value="Nucleotide-diphospho-sugar transferases"/>
    <property type="match status" value="1"/>
</dbReference>
<organism evidence="3">
    <name type="scientific">uncultured Sulfurovum sp</name>
    <dbReference type="NCBI Taxonomy" id="269237"/>
    <lineage>
        <taxon>Bacteria</taxon>
        <taxon>Pseudomonadati</taxon>
        <taxon>Campylobacterota</taxon>
        <taxon>Epsilonproteobacteria</taxon>
        <taxon>Campylobacterales</taxon>
        <taxon>Sulfurovaceae</taxon>
        <taxon>Sulfurovum</taxon>
        <taxon>environmental samples</taxon>
    </lineage>
</organism>
<dbReference type="PROSITE" id="PS51371">
    <property type="entry name" value="CBS"/>
    <property type="match status" value="1"/>
</dbReference>
<dbReference type="AlphaFoldDB" id="A0A6S6T4V0"/>
<evidence type="ECO:0000259" key="2">
    <source>
        <dbReference type="PROSITE" id="PS51371"/>
    </source>
</evidence>